<reference evidence="2 3" key="1">
    <citation type="submission" date="2019-12" db="EMBL/GenBank/DDBJ databases">
        <authorList>
            <person name="Alioto T."/>
            <person name="Alioto T."/>
            <person name="Gomez Garrido J."/>
        </authorList>
    </citation>
    <scope>NUCLEOTIDE SEQUENCE [LARGE SCALE GENOMIC DNA]</scope>
</reference>
<keyword evidence="3" id="KW-1185">Reference proteome</keyword>
<keyword evidence="1" id="KW-1133">Transmembrane helix</keyword>
<organism evidence="2 3">
    <name type="scientific">Olea europaea subsp. europaea</name>
    <dbReference type="NCBI Taxonomy" id="158383"/>
    <lineage>
        <taxon>Eukaryota</taxon>
        <taxon>Viridiplantae</taxon>
        <taxon>Streptophyta</taxon>
        <taxon>Embryophyta</taxon>
        <taxon>Tracheophyta</taxon>
        <taxon>Spermatophyta</taxon>
        <taxon>Magnoliopsida</taxon>
        <taxon>eudicotyledons</taxon>
        <taxon>Gunneridae</taxon>
        <taxon>Pentapetalae</taxon>
        <taxon>asterids</taxon>
        <taxon>lamiids</taxon>
        <taxon>Lamiales</taxon>
        <taxon>Oleaceae</taxon>
        <taxon>Oleeae</taxon>
        <taxon>Olea</taxon>
    </lineage>
</organism>
<comment type="caution">
    <text evidence="2">The sequence shown here is derived from an EMBL/GenBank/DDBJ whole genome shotgun (WGS) entry which is preliminary data.</text>
</comment>
<keyword evidence="1" id="KW-0812">Transmembrane</keyword>
<evidence type="ECO:0000313" key="2">
    <source>
        <dbReference type="EMBL" id="CAA2972790.1"/>
    </source>
</evidence>
<keyword evidence="1" id="KW-0472">Membrane</keyword>
<proteinExistence type="predicted"/>
<name>A0A8S0R1Y5_OLEEU</name>
<evidence type="ECO:0000313" key="3">
    <source>
        <dbReference type="Proteomes" id="UP000594638"/>
    </source>
</evidence>
<accession>A0A8S0R1Y5</accession>
<dbReference type="Proteomes" id="UP000594638">
    <property type="component" value="Unassembled WGS sequence"/>
</dbReference>
<sequence>MKILENTMKKISTFYFSTVQAACEILLSLLVFWKIIGLDTDDPVKDNDETIVES</sequence>
<dbReference type="AlphaFoldDB" id="A0A8S0R1Y5"/>
<dbReference type="EMBL" id="CACTIH010002069">
    <property type="protein sequence ID" value="CAA2972790.1"/>
    <property type="molecule type" value="Genomic_DNA"/>
</dbReference>
<protein>
    <submittedName>
        <fullName evidence="2">Uncharacterized protein</fullName>
    </submittedName>
</protein>
<dbReference type="Gramene" id="OE9A066471T1">
    <property type="protein sequence ID" value="OE9A066471C1"/>
    <property type="gene ID" value="OE9A066471"/>
</dbReference>
<evidence type="ECO:0000256" key="1">
    <source>
        <dbReference type="SAM" id="Phobius"/>
    </source>
</evidence>
<feature type="transmembrane region" description="Helical" evidence="1">
    <location>
        <begin position="12"/>
        <end position="36"/>
    </location>
</feature>
<gene>
    <name evidence="2" type="ORF">OLEA9_A066471</name>
</gene>